<proteinExistence type="predicted"/>
<dbReference type="GO" id="GO:0003824">
    <property type="term" value="F:catalytic activity"/>
    <property type="evidence" value="ECO:0007669"/>
    <property type="project" value="InterPro"/>
</dbReference>
<dbReference type="Gene3D" id="3.90.1300.10">
    <property type="entry name" value="Amidase signature (AS) domain"/>
    <property type="match status" value="1"/>
</dbReference>
<dbReference type="InterPro" id="IPR036928">
    <property type="entry name" value="AS_sf"/>
</dbReference>
<dbReference type="InterPro" id="IPR000120">
    <property type="entry name" value="Amidase"/>
</dbReference>
<sequence>YGTRFSDTQDLITLYRENRSIGFGDEVKRRILLGTFTLSSGYYDAYYLKAQKSRTLIREDFDQAFKEVDIIVTPVSPTPAWDLGSMVGDPLQMYLADIYTVPVNLAGLPAASVNCGSTPAGLPVGMQLIANHFNEADIFRAARIVEEGADVL</sequence>
<comment type="caution">
    <text evidence="2">The sequence shown here is derived from an EMBL/GenBank/DDBJ whole genome shotgun (WGS) entry which is preliminary data.</text>
</comment>
<feature type="non-terminal residue" evidence="2">
    <location>
        <position position="1"/>
    </location>
</feature>
<dbReference type="AlphaFoldDB" id="A0A0F9ATW7"/>
<reference evidence="2" key="1">
    <citation type="journal article" date="2015" name="Nature">
        <title>Complex archaea that bridge the gap between prokaryotes and eukaryotes.</title>
        <authorList>
            <person name="Spang A."/>
            <person name="Saw J.H."/>
            <person name="Jorgensen S.L."/>
            <person name="Zaremba-Niedzwiedzka K."/>
            <person name="Martijn J."/>
            <person name="Lind A.E."/>
            <person name="van Eijk R."/>
            <person name="Schleper C."/>
            <person name="Guy L."/>
            <person name="Ettema T.J."/>
        </authorList>
    </citation>
    <scope>NUCLEOTIDE SEQUENCE</scope>
</reference>
<organism evidence="2">
    <name type="scientific">marine sediment metagenome</name>
    <dbReference type="NCBI Taxonomy" id="412755"/>
    <lineage>
        <taxon>unclassified sequences</taxon>
        <taxon>metagenomes</taxon>
        <taxon>ecological metagenomes</taxon>
    </lineage>
</organism>
<dbReference type="PANTHER" id="PTHR11895:SF151">
    <property type="entry name" value="GLUTAMYL-TRNA(GLN) AMIDOTRANSFERASE SUBUNIT A"/>
    <property type="match status" value="1"/>
</dbReference>
<evidence type="ECO:0000259" key="1">
    <source>
        <dbReference type="Pfam" id="PF01425"/>
    </source>
</evidence>
<gene>
    <name evidence="2" type="ORF">LCGC14_2871720</name>
</gene>
<dbReference type="EMBL" id="LAZR01055772">
    <property type="protein sequence ID" value="KKK75636.1"/>
    <property type="molecule type" value="Genomic_DNA"/>
</dbReference>
<accession>A0A0F9ATW7</accession>
<dbReference type="InterPro" id="IPR023631">
    <property type="entry name" value="Amidase_dom"/>
</dbReference>
<dbReference type="SUPFAM" id="SSF75304">
    <property type="entry name" value="Amidase signature (AS) enzymes"/>
    <property type="match status" value="1"/>
</dbReference>
<name>A0A0F9ATW7_9ZZZZ</name>
<protein>
    <recommendedName>
        <fullName evidence="1">Amidase domain-containing protein</fullName>
    </recommendedName>
</protein>
<feature type="domain" description="Amidase" evidence="1">
    <location>
        <begin position="5"/>
        <end position="137"/>
    </location>
</feature>
<dbReference type="Pfam" id="PF01425">
    <property type="entry name" value="Amidase"/>
    <property type="match status" value="1"/>
</dbReference>
<dbReference type="PANTHER" id="PTHR11895">
    <property type="entry name" value="TRANSAMIDASE"/>
    <property type="match status" value="1"/>
</dbReference>
<evidence type="ECO:0000313" key="2">
    <source>
        <dbReference type="EMBL" id="KKK75636.1"/>
    </source>
</evidence>